<proteinExistence type="predicted"/>
<evidence type="ECO:0000313" key="2">
    <source>
        <dbReference type="EMBL" id="GAA3677802.1"/>
    </source>
</evidence>
<dbReference type="Pfam" id="PF07730">
    <property type="entry name" value="HisKA_3"/>
    <property type="match status" value="1"/>
</dbReference>
<organism evidence="2 3">
    <name type="scientific">Lentzea roselyniae</name>
    <dbReference type="NCBI Taxonomy" id="531940"/>
    <lineage>
        <taxon>Bacteria</taxon>
        <taxon>Bacillati</taxon>
        <taxon>Actinomycetota</taxon>
        <taxon>Actinomycetes</taxon>
        <taxon>Pseudonocardiales</taxon>
        <taxon>Pseudonocardiaceae</taxon>
        <taxon>Lentzea</taxon>
    </lineage>
</organism>
<reference evidence="3" key="1">
    <citation type="journal article" date="2019" name="Int. J. Syst. Evol. Microbiol.">
        <title>The Global Catalogue of Microorganisms (GCM) 10K type strain sequencing project: providing services to taxonomists for standard genome sequencing and annotation.</title>
        <authorList>
            <consortium name="The Broad Institute Genomics Platform"/>
            <consortium name="The Broad Institute Genome Sequencing Center for Infectious Disease"/>
            <person name="Wu L."/>
            <person name="Ma J."/>
        </authorList>
    </citation>
    <scope>NUCLEOTIDE SEQUENCE [LARGE SCALE GENOMIC DNA]</scope>
    <source>
        <strain evidence="3">JCM 17494</strain>
    </source>
</reference>
<dbReference type="EMBL" id="BAABBE010000032">
    <property type="protein sequence ID" value="GAA3677802.1"/>
    <property type="molecule type" value="Genomic_DNA"/>
</dbReference>
<evidence type="ECO:0000259" key="1">
    <source>
        <dbReference type="Pfam" id="PF07730"/>
    </source>
</evidence>
<dbReference type="Proteomes" id="UP001500711">
    <property type="component" value="Unassembled WGS sequence"/>
</dbReference>
<keyword evidence="3" id="KW-1185">Reference proteome</keyword>
<comment type="caution">
    <text evidence="2">The sequence shown here is derived from an EMBL/GenBank/DDBJ whole genome shotgun (WGS) entry which is preliminary data.</text>
</comment>
<sequence>MTGFLRRTLRWINARPTRLRDPGAVFSQRREELEQVLHDGPALRASSLALELALISMSANDPSLRARIDTAQTGVQQMLDELRNLGERLYPPVLRSSGIESAVRTVAEKQRVLLTLDVLSGESDLITQSRACLLIADHLRSLRPGTAATVKVRGSRKFVRVSITHQVQDQPEPKRHWAVIRCG</sequence>
<feature type="domain" description="Signal transduction histidine kinase subgroup 3 dimerisation and phosphoacceptor" evidence="1">
    <location>
        <begin position="30"/>
        <end position="94"/>
    </location>
</feature>
<protein>
    <recommendedName>
        <fullName evidence="1">Signal transduction histidine kinase subgroup 3 dimerisation and phosphoacceptor domain-containing protein</fullName>
    </recommendedName>
</protein>
<dbReference type="RefSeq" id="WP_346135523.1">
    <property type="nucleotide sequence ID" value="NZ_BAABBE010000032.1"/>
</dbReference>
<name>A0ABP7C676_9PSEU</name>
<dbReference type="InterPro" id="IPR011712">
    <property type="entry name" value="Sig_transdc_His_kin_sub3_dim/P"/>
</dbReference>
<evidence type="ECO:0000313" key="3">
    <source>
        <dbReference type="Proteomes" id="UP001500711"/>
    </source>
</evidence>
<gene>
    <name evidence="2" type="ORF">GCM10022267_75780</name>
</gene>
<accession>A0ABP7C676</accession>